<evidence type="ECO:0000313" key="2">
    <source>
        <dbReference type="EMBL" id="NDP49213.1"/>
    </source>
</evidence>
<gene>
    <name evidence="2" type="ORF">GZ085_12665</name>
</gene>
<proteinExistence type="predicted"/>
<feature type="compositionally biased region" description="Polar residues" evidence="1">
    <location>
        <begin position="59"/>
        <end position="71"/>
    </location>
</feature>
<organism evidence="2 3">
    <name type="scientific">Sulfuriferula multivorans</name>
    <dbReference type="NCBI Taxonomy" id="1559896"/>
    <lineage>
        <taxon>Bacteria</taxon>
        <taxon>Pseudomonadati</taxon>
        <taxon>Pseudomonadota</taxon>
        <taxon>Betaproteobacteria</taxon>
        <taxon>Nitrosomonadales</taxon>
        <taxon>Sulfuricellaceae</taxon>
        <taxon>Sulfuriferula</taxon>
    </lineage>
</organism>
<accession>A0A7C9P9H2</accession>
<evidence type="ECO:0000256" key="1">
    <source>
        <dbReference type="SAM" id="MobiDB-lite"/>
    </source>
</evidence>
<dbReference type="Proteomes" id="UP000483432">
    <property type="component" value="Unassembled WGS sequence"/>
</dbReference>
<evidence type="ECO:0000313" key="3">
    <source>
        <dbReference type="Proteomes" id="UP000483432"/>
    </source>
</evidence>
<dbReference type="AlphaFoldDB" id="A0A7C9P9H2"/>
<feature type="non-terminal residue" evidence="2">
    <location>
        <position position="111"/>
    </location>
</feature>
<reference evidence="2 3" key="1">
    <citation type="submission" date="2019-09" db="EMBL/GenBank/DDBJ databases">
        <title>H2 Metabolism Revealed by Metagenomic Analysis in Subglacial Sediment of East Antarctica.</title>
        <authorList>
            <person name="Yang Z."/>
            <person name="Zhang Y."/>
            <person name="Lv Y."/>
            <person name="Yan W."/>
            <person name="Xiao X."/>
            <person name="Sun B."/>
            <person name="Ma H."/>
        </authorList>
    </citation>
    <scope>NUCLEOTIDE SEQUENCE [LARGE SCALE GENOMIC DNA]</scope>
    <source>
        <strain evidence="2">Bin2_2</strain>
    </source>
</reference>
<feature type="region of interest" description="Disordered" evidence="1">
    <location>
        <begin position="52"/>
        <end position="71"/>
    </location>
</feature>
<feature type="region of interest" description="Disordered" evidence="1">
    <location>
        <begin position="84"/>
        <end position="111"/>
    </location>
</feature>
<sequence>MTLTTASTATATLSGRDLALNRRKAMALHGKTGVTKTASVMSARPAASRVVPAAARSAESGQSKASTVSASDSAIMAQARAAVAVNGRSASRARREALSTSGKAALQPTAA</sequence>
<dbReference type="EMBL" id="JAAFGW010000227">
    <property type="protein sequence ID" value="NDP49213.1"/>
    <property type="molecule type" value="Genomic_DNA"/>
</dbReference>
<comment type="caution">
    <text evidence="2">The sequence shown here is derived from an EMBL/GenBank/DDBJ whole genome shotgun (WGS) entry which is preliminary data.</text>
</comment>
<protein>
    <submittedName>
        <fullName evidence="2">Carboxysome shell protein</fullName>
    </submittedName>
</protein>
<name>A0A7C9P9H2_9PROT</name>